<dbReference type="PANTHER" id="PTHR30572">
    <property type="entry name" value="MEMBRANE COMPONENT OF TRANSPORTER-RELATED"/>
    <property type="match status" value="1"/>
</dbReference>
<feature type="domain" description="MacB-like periplasmic core" evidence="9">
    <location>
        <begin position="564"/>
        <end position="736"/>
    </location>
</feature>
<keyword evidence="4 7" id="KW-1133">Transmembrane helix</keyword>
<dbReference type="PANTHER" id="PTHR30572:SF4">
    <property type="entry name" value="ABC TRANSPORTER PERMEASE YTRF"/>
    <property type="match status" value="1"/>
</dbReference>
<dbReference type="NCBIfam" id="TIGR03434">
    <property type="entry name" value="ADOP"/>
    <property type="match status" value="1"/>
</dbReference>
<dbReference type="GO" id="GO:0005886">
    <property type="term" value="C:plasma membrane"/>
    <property type="evidence" value="ECO:0007669"/>
    <property type="project" value="UniProtKB-SubCell"/>
</dbReference>
<dbReference type="InParanoid" id="W0RIN7"/>
<evidence type="ECO:0000256" key="6">
    <source>
        <dbReference type="ARBA" id="ARBA00038076"/>
    </source>
</evidence>
<dbReference type="OrthoDB" id="9770036at2"/>
<sequence>MSRLPMWRRYRRLFGSDVRADVDDELRYHLDMRAQELIDRGTPPESARAEALRAFGDLQAVSAECVTLGEAHDRERDRREWLGELRQDVTYAVRQLLREPAFTAIAVLTLALGIGATTAIFSAVRSVVLRPFPFAHPERVMMVSELWPGNNGSVSDGNFVDWRARQTTFEKLSAEQFAEFTLADRSSADRLSGGKVTKDFFAVFGVGPALGRTFRPEEDEPGNDGVVVLSDALWRTRFGAAAGVVGREVQLNGRPYTVIGVMPSAFDPTTTGEQLWVPQAFTPEREANHDQHHNIVVGRLKPGVPASRAQAELTAIQKELDARYPNANFDGTVGVRPFDEAVIGDYRERLFVTLGAVAFVLLIACGNVANLLLARGASRAKELAVRAALGARRGRIVRQLLTESVVLGLAAAVAGLGLAYAGIEVLVAAAPEGIPRLNETRVDVVVLTFTVAVALASSVVFGLVPSLRASKQDVQSTLREGGRGSGAVKDRVRQALVAAEVALACTLLAGAGLLVRSAIYLQQVKPGFDPAGVVTARVTLPEVQYKDPARALQAFHAVAERLAALPGVKLASLGSTAPLVGGDFTNGIVPEGQPADQEHLVQAASRFVMPGYLATMRIPLVRGRDFTTADVAGAQRVAIVSEALAKRAWPNQDPIGRRFGCCDGAPGDPRWKTVVGVVGDVHADGPAAEVQPEFYIPLDQMPAAAWDWTRRTVTVVARAYGEDRARVAGVAAAIRAAVRSVDPAIPVYRVRPMRELIRGSTAEARFNTLLLGLLATAGLVLAMVGIYGVVGYFVAQRATEMGLRMALGASPADVLRLLTLQGARPILVGVGVGAAMAVVATRLLRTAVVGVRPSDPVSLAAAAAVLCVAGLAATLVPARRATRRDPAQTLMRS</sequence>
<feature type="domain" description="ABC3 transporter permease C-terminal" evidence="8">
    <location>
        <begin position="774"/>
        <end position="886"/>
    </location>
</feature>
<comment type="subcellular location">
    <subcellularLocation>
        <location evidence="1">Cell membrane</location>
        <topology evidence="1">Multi-pass membrane protein</topology>
    </subcellularLocation>
</comment>
<dbReference type="InterPro" id="IPR003838">
    <property type="entry name" value="ABC3_permease_C"/>
</dbReference>
<dbReference type="GO" id="GO:0022857">
    <property type="term" value="F:transmembrane transporter activity"/>
    <property type="evidence" value="ECO:0007669"/>
    <property type="project" value="TreeGrafter"/>
</dbReference>
<dbReference type="NCBIfam" id="NF038403">
    <property type="entry name" value="perm_prefix_1"/>
    <property type="match status" value="1"/>
</dbReference>
<dbReference type="HOGENOM" id="CLU_009433_1_0_0"/>
<keyword evidence="5 7" id="KW-0472">Membrane</keyword>
<proteinExistence type="inferred from homology"/>
<evidence type="ECO:0000256" key="7">
    <source>
        <dbReference type="SAM" id="Phobius"/>
    </source>
</evidence>
<evidence type="ECO:0000313" key="11">
    <source>
        <dbReference type="Proteomes" id="UP000019151"/>
    </source>
</evidence>
<organism evidence="10 11">
    <name type="scientific">Gemmatirosa kalamazoonensis</name>
    <dbReference type="NCBI Taxonomy" id="861299"/>
    <lineage>
        <taxon>Bacteria</taxon>
        <taxon>Pseudomonadati</taxon>
        <taxon>Gemmatimonadota</taxon>
        <taxon>Gemmatimonadia</taxon>
        <taxon>Gemmatimonadales</taxon>
        <taxon>Gemmatimonadaceae</taxon>
        <taxon>Gemmatirosa</taxon>
    </lineage>
</organism>
<feature type="transmembrane region" description="Helical" evidence="7">
    <location>
        <begin position="443"/>
        <end position="464"/>
    </location>
</feature>
<evidence type="ECO:0000259" key="8">
    <source>
        <dbReference type="Pfam" id="PF02687"/>
    </source>
</evidence>
<keyword evidence="2" id="KW-1003">Cell membrane</keyword>
<keyword evidence="3 7" id="KW-0812">Transmembrane</keyword>
<dbReference type="InterPro" id="IPR025857">
    <property type="entry name" value="MacB_PCD"/>
</dbReference>
<dbReference type="STRING" id="861299.J421_1721"/>
<dbReference type="Pfam" id="PF02687">
    <property type="entry name" value="FtsX"/>
    <property type="match status" value="2"/>
</dbReference>
<feature type="transmembrane region" description="Helical" evidence="7">
    <location>
        <begin position="495"/>
        <end position="515"/>
    </location>
</feature>
<dbReference type="InterPro" id="IPR047928">
    <property type="entry name" value="Perm_prefix_1"/>
</dbReference>
<keyword evidence="11" id="KW-1185">Reference proteome</keyword>
<comment type="similarity">
    <text evidence="6">Belongs to the ABC-4 integral membrane protein family.</text>
</comment>
<evidence type="ECO:0000259" key="9">
    <source>
        <dbReference type="Pfam" id="PF12704"/>
    </source>
</evidence>
<evidence type="ECO:0000313" key="10">
    <source>
        <dbReference type="EMBL" id="AHG89258.1"/>
    </source>
</evidence>
<evidence type="ECO:0000256" key="3">
    <source>
        <dbReference type="ARBA" id="ARBA00022692"/>
    </source>
</evidence>
<feature type="transmembrane region" description="Helical" evidence="7">
    <location>
        <begin position="826"/>
        <end position="844"/>
    </location>
</feature>
<dbReference type="eggNOG" id="COG0577">
    <property type="taxonomic scope" value="Bacteria"/>
</dbReference>
<dbReference type="Pfam" id="PF12704">
    <property type="entry name" value="MacB_PCD"/>
    <property type="match status" value="2"/>
</dbReference>
<gene>
    <name evidence="10" type="ORF">J421_1721</name>
</gene>
<feature type="domain" description="MacB-like periplasmic core" evidence="9">
    <location>
        <begin position="103"/>
        <end position="315"/>
    </location>
</feature>
<protein>
    <submittedName>
        <fullName evidence="10">Permease</fullName>
    </submittedName>
</protein>
<evidence type="ECO:0000256" key="1">
    <source>
        <dbReference type="ARBA" id="ARBA00004651"/>
    </source>
</evidence>
<dbReference type="KEGG" id="gba:J421_1721"/>
<reference evidence="10 11" key="1">
    <citation type="journal article" date="2014" name="Genome Announc.">
        <title>Genome Sequence and Methylome of Soil Bacterium Gemmatirosa kalamazoonensis KBS708T, a Member of the Rarely Cultivated Gemmatimonadetes Phylum.</title>
        <authorList>
            <person name="Debruyn J.M."/>
            <person name="Radosevich M."/>
            <person name="Wommack K.E."/>
            <person name="Polson S.W."/>
            <person name="Hauser L.J."/>
            <person name="Fawaz M.N."/>
            <person name="Korlach J."/>
            <person name="Tsai Y.C."/>
        </authorList>
    </citation>
    <scope>NUCLEOTIDE SEQUENCE [LARGE SCALE GENOMIC DNA]</scope>
    <source>
        <strain evidence="10 11">KBS708</strain>
    </source>
</reference>
<evidence type="ECO:0000256" key="2">
    <source>
        <dbReference type="ARBA" id="ARBA00022475"/>
    </source>
</evidence>
<feature type="transmembrane region" description="Helical" evidence="7">
    <location>
        <begin position="769"/>
        <end position="795"/>
    </location>
</feature>
<dbReference type="InterPro" id="IPR017800">
    <property type="entry name" value="ADOP"/>
</dbReference>
<name>W0RIN7_9BACT</name>
<dbReference type="Proteomes" id="UP000019151">
    <property type="component" value="Chromosome"/>
</dbReference>
<feature type="domain" description="ABC3 transporter permease C-terminal" evidence="8">
    <location>
        <begin position="356"/>
        <end position="473"/>
    </location>
</feature>
<dbReference type="InterPro" id="IPR050250">
    <property type="entry name" value="Macrolide_Exporter_MacB"/>
</dbReference>
<feature type="transmembrane region" description="Helical" evidence="7">
    <location>
        <begin position="856"/>
        <end position="876"/>
    </location>
</feature>
<evidence type="ECO:0000256" key="4">
    <source>
        <dbReference type="ARBA" id="ARBA00022989"/>
    </source>
</evidence>
<dbReference type="AlphaFoldDB" id="W0RIN7"/>
<dbReference type="EMBL" id="CP007128">
    <property type="protein sequence ID" value="AHG89258.1"/>
    <property type="molecule type" value="Genomic_DNA"/>
</dbReference>
<feature type="transmembrane region" description="Helical" evidence="7">
    <location>
        <begin position="400"/>
        <end position="423"/>
    </location>
</feature>
<feature type="transmembrane region" description="Helical" evidence="7">
    <location>
        <begin position="350"/>
        <end position="373"/>
    </location>
</feature>
<evidence type="ECO:0000256" key="5">
    <source>
        <dbReference type="ARBA" id="ARBA00023136"/>
    </source>
</evidence>
<accession>W0RIN7</accession>
<dbReference type="RefSeq" id="WP_025410767.1">
    <property type="nucleotide sequence ID" value="NZ_CP007128.1"/>
</dbReference>
<feature type="transmembrane region" description="Helical" evidence="7">
    <location>
        <begin position="101"/>
        <end position="124"/>
    </location>
</feature>